<keyword evidence="1" id="KW-1133">Transmembrane helix</keyword>
<evidence type="ECO:0000313" key="2">
    <source>
        <dbReference type="EMBL" id="CAD8177234.1"/>
    </source>
</evidence>
<name>A0A8S1VJ13_PAROT</name>
<dbReference type="Proteomes" id="UP000683925">
    <property type="component" value="Unassembled WGS sequence"/>
</dbReference>
<sequence>MQQQVQQPQDKLTAIFQELQFITNESQGSYNLGNIEKQKILLFFGFEHKDADALYVHFADKTEILKNKYIKMVKLKKESKVSYLINTPYSLGSIVDRQQCHKQCITRIILNKVLIQLKDCDYHIIVNFDNLQGDTQQAQLNQILDFGLFNFGKISLKQEKQEQVSLLYNCKNDKETSYCLCKDIKNGVQDLKHIFKQQTLRNIFKQVTFQKLKIEKEEDFGPMTAFLIKVMDELVVEITTILQNYQNQLLQLQQIPILQDEQDLNQGICKLLKQLNDYLKKSTNYNLETALELFKAINIVNQNNLKEINSNLENLNFKLIEQFLAEKEISKEKLQLPEVVASVGEIDFIFKMLKKYIQNYFVSTNLLEIKNIRLNVNCWASYSDEMVESIIQNFKHITQNIQEGPREMRDFGVFLFGKSRVGKSTLINLIKSPESLTIEKRISELCYVMKNQVQTEFKIEHGCMSETQKISSMQIEDVWYYDCPGFDDNISQQIRIAHRISLYNYLSKTKKVIGFFVIDSSNKDAQIIKDTIDPIYLLLKDKKQLIKENDKWASLVLVKAKQNVRQDYIENWNEAYHNLLEGKYTFYREMYQSDNQCIEFPKPKKNLQQEQILQQNTYIQQKMLKRINENKQNVEFQLNFELQIESKLFHLYEIVLNKLQKKIEQIVGLLENQINSYILDCEDELEKKKLLIQNFRSFIGNEINQENVKMTLKKILEWCKINELFKINSIFLQSTIDDVLQCLQVDVYCTKMKKISPIKVDSSKLRKNADKIIDIIQFIAKLEIGFKGTFIAGSIIAGVASLGAAIFAEGAIAMAAEVIITQIARKVAVRAAITGLGGAGASAITYILFYFRQYMLKQKYLPYLKEAEQRTNI</sequence>
<dbReference type="EMBL" id="CAJJDP010000067">
    <property type="protein sequence ID" value="CAD8177234.1"/>
    <property type="molecule type" value="Genomic_DNA"/>
</dbReference>
<keyword evidence="3" id="KW-1185">Reference proteome</keyword>
<evidence type="ECO:0000256" key="1">
    <source>
        <dbReference type="SAM" id="Phobius"/>
    </source>
</evidence>
<accession>A0A8S1VJ13</accession>
<protein>
    <recommendedName>
        <fullName evidence="4">G domain-containing protein</fullName>
    </recommendedName>
</protein>
<keyword evidence="1" id="KW-0812">Transmembrane</keyword>
<comment type="caution">
    <text evidence="2">The sequence shown here is derived from an EMBL/GenBank/DDBJ whole genome shotgun (WGS) entry which is preliminary data.</text>
</comment>
<proteinExistence type="predicted"/>
<gene>
    <name evidence="2" type="ORF">POCTA_138.1.T0680197</name>
</gene>
<evidence type="ECO:0008006" key="4">
    <source>
        <dbReference type="Google" id="ProtNLM"/>
    </source>
</evidence>
<dbReference type="OrthoDB" id="308783at2759"/>
<keyword evidence="1" id="KW-0472">Membrane</keyword>
<reference evidence="2" key="1">
    <citation type="submission" date="2021-01" db="EMBL/GenBank/DDBJ databases">
        <authorList>
            <consortium name="Genoscope - CEA"/>
            <person name="William W."/>
        </authorList>
    </citation>
    <scope>NUCLEOTIDE SEQUENCE</scope>
</reference>
<dbReference type="OMA" id="ISELCYV"/>
<feature type="transmembrane region" description="Helical" evidence="1">
    <location>
        <begin position="827"/>
        <end position="851"/>
    </location>
</feature>
<organism evidence="2 3">
    <name type="scientific">Paramecium octaurelia</name>
    <dbReference type="NCBI Taxonomy" id="43137"/>
    <lineage>
        <taxon>Eukaryota</taxon>
        <taxon>Sar</taxon>
        <taxon>Alveolata</taxon>
        <taxon>Ciliophora</taxon>
        <taxon>Intramacronucleata</taxon>
        <taxon>Oligohymenophorea</taxon>
        <taxon>Peniculida</taxon>
        <taxon>Parameciidae</taxon>
        <taxon>Paramecium</taxon>
    </lineage>
</organism>
<feature type="transmembrane region" description="Helical" evidence="1">
    <location>
        <begin position="790"/>
        <end position="815"/>
    </location>
</feature>
<evidence type="ECO:0000313" key="3">
    <source>
        <dbReference type="Proteomes" id="UP000683925"/>
    </source>
</evidence>
<dbReference type="AlphaFoldDB" id="A0A8S1VJ13"/>